<feature type="region of interest" description="Disordered" evidence="1">
    <location>
        <begin position="1"/>
        <end position="20"/>
    </location>
</feature>
<dbReference type="PANTHER" id="PTHR47076:SF1">
    <property type="entry name" value="NHL DOMAIN PROTEIN"/>
    <property type="match status" value="1"/>
</dbReference>
<accession>A0A7J7DTT6</accession>
<proteinExistence type="predicted"/>
<dbReference type="OrthoDB" id="1934748at2759"/>
<comment type="caution">
    <text evidence="2">The sequence shown here is derived from an EMBL/GenBank/DDBJ whole genome shotgun (WGS) entry which is preliminary data.</text>
</comment>
<dbReference type="PANTHER" id="PTHR47076">
    <property type="entry name" value="NHL DOMAIN PROTEIN"/>
    <property type="match status" value="1"/>
</dbReference>
<evidence type="ECO:0000313" key="3">
    <source>
        <dbReference type="Proteomes" id="UP000593562"/>
    </source>
</evidence>
<evidence type="ECO:0000313" key="2">
    <source>
        <dbReference type="EMBL" id="KAF5749564.1"/>
    </source>
</evidence>
<reference evidence="2 3" key="1">
    <citation type="journal article" date="2020" name="Nat. Commun.">
        <title>Genome of Tripterygium wilfordii and identification of cytochrome P450 involved in triptolide biosynthesis.</title>
        <authorList>
            <person name="Tu L."/>
            <person name="Su P."/>
            <person name="Zhang Z."/>
            <person name="Gao L."/>
            <person name="Wang J."/>
            <person name="Hu T."/>
            <person name="Zhou J."/>
            <person name="Zhang Y."/>
            <person name="Zhao Y."/>
            <person name="Liu Y."/>
            <person name="Song Y."/>
            <person name="Tong Y."/>
            <person name="Lu Y."/>
            <person name="Yang J."/>
            <person name="Xu C."/>
            <person name="Jia M."/>
            <person name="Peters R.J."/>
            <person name="Huang L."/>
            <person name="Gao W."/>
        </authorList>
    </citation>
    <scope>NUCLEOTIDE SEQUENCE [LARGE SCALE GENOMIC DNA]</scope>
    <source>
        <strain evidence="3">cv. XIE 37</strain>
        <tissue evidence="2">Leaf</tissue>
    </source>
</reference>
<keyword evidence="3" id="KW-1185">Reference proteome</keyword>
<evidence type="ECO:0000256" key="1">
    <source>
        <dbReference type="SAM" id="MobiDB-lite"/>
    </source>
</evidence>
<dbReference type="Proteomes" id="UP000593562">
    <property type="component" value="Unassembled WGS sequence"/>
</dbReference>
<gene>
    <name evidence="2" type="ORF">HS088_TW04G01534</name>
</gene>
<dbReference type="AlphaFoldDB" id="A0A7J7DTT6"/>
<organism evidence="2 3">
    <name type="scientific">Tripterygium wilfordii</name>
    <name type="common">Thunder God vine</name>
    <dbReference type="NCBI Taxonomy" id="458696"/>
    <lineage>
        <taxon>Eukaryota</taxon>
        <taxon>Viridiplantae</taxon>
        <taxon>Streptophyta</taxon>
        <taxon>Embryophyta</taxon>
        <taxon>Tracheophyta</taxon>
        <taxon>Spermatophyta</taxon>
        <taxon>Magnoliopsida</taxon>
        <taxon>eudicotyledons</taxon>
        <taxon>Gunneridae</taxon>
        <taxon>Pentapetalae</taxon>
        <taxon>rosids</taxon>
        <taxon>fabids</taxon>
        <taxon>Celastrales</taxon>
        <taxon>Celastraceae</taxon>
        <taxon>Tripterygium</taxon>
    </lineage>
</organism>
<dbReference type="EMBL" id="JAAARO010000004">
    <property type="protein sequence ID" value="KAF5749564.1"/>
    <property type="molecule type" value="Genomic_DNA"/>
</dbReference>
<feature type="compositionally biased region" description="Basic and acidic residues" evidence="1">
    <location>
        <begin position="1"/>
        <end position="13"/>
    </location>
</feature>
<protein>
    <recommendedName>
        <fullName evidence="4">Stress induced protein</fullName>
    </recommendedName>
</protein>
<evidence type="ECO:0008006" key="4">
    <source>
        <dbReference type="Google" id="ProtNLM"/>
    </source>
</evidence>
<sequence>MEEISPLKEHSQGSDDIDDYVVEDESPSGCACFKFFSFKNHRRSNDNNEYNHLLNQREENREGWWAEKLRKVKETTELVAGPKWKNFIRKIGGYFNKKRLQRNNKFQYDPQSYALNFDGGIDEEEDDDLIRGFSARFAPPFSAEKQRGSSGL</sequence>
<dbReference type="InParanoid" id="A0A7J7DTT6"/>
<name>A0A7J7DTT6_TRIWF</name>